<dbReference type="AlphaFoldDB" id="A0A2M7WY43"/>
<reference evidence="2" key="1">
    <citation type="submission" date="2017-09" db="EMBL/GenBank/DDBJ databases">
        <title>Depth-based differentiation of microbial function through sediment-hosted aquifers and enrichment of novel symbionts in the deep terrestrial subsurface.</title>
        <authorList>
            <person name="Probst A.J."/>
            <person name="Ladd B."/>
            <person name="Jarett J.K."/>
            <person name="Geller-Mcgrath D.E."/>
            <person name="Sieber C.M.K."/>
            <person name="Emerson J.B."/>
            <person name="Anantharaman K."/>
            <person name="Thomas B.C."/>
            <person name="Malmstrom R."/>
            <person name="Stieglmeier M."/>
            <person name="Klingl A."/>
            <person name="Woyke T."/>
            <person name="Ryan C.M."/>
            <person name="Banfield J.F."/>
        </authorList>
    </citation>
    <scope>NUCLEOTIDE SEQUENCE [LARGE SCALE GENOMIC DNA]</scope>
</reference>
<evidence type="ECO:0000313" key="2">
    <source>
        <dbReference type="Proteomes" id="UP000230538"/>
    </source>
</evidence>
<protein>
    <submittedName>
        <fullName evidence="1">Uncharacterized protein</fullName>
    </submittedName>
</protein>
<sequence length="142" mass="16379">KISSVDVTKKFFQANKFFILFPELKALILKADFLLEKNLAKEIGKIGEVDYLALTGDFVGLSDAPVDLILVGKFNKNKLGDLINDFEKDFGRAIDYTVMTRQEFNYRKDITDRFLYNILENKKIVMINELDDSRISRGDESR</sequence>
<gene>
    <name evidence="1" type="ORF">CO181_02080</name>
</gene>
<accession>A0A2M7WY43</accession>
<comment type="caution">
    <text evidence="1">The sequence shown here is derived from an EMBL/GenBank/DDBJ whole genome shotgun (WGS) entry which is preliminary data.</text>
</comment>
<dbReference type="EMBL" id="PFXB01000057">
    <property type="protein sequence ID" value="PJA37793.1"/>
    <property type="molecule type" value="Genomic_DNA"/>
</dbReference>
<dbReference type="Proteomes" id="UP000230538">
    <property type="component" value="Unassembled WGS sequence"/>
</dbReference>
<feature type="non-terminal residue" evidence="1">
    <location>
        <position position="1"/>
    </location>
</feature>
<name>A0A2M7WY43_UNCKA</name>
<organism evidence="1 2">
    <name type="scientific">candidate division WWE3 bacterium CG_4_9_14_3_um_filter_43_9</name>
    <dbReference type="NCBI Taxonomy" id="1975082"/>
    <lineage>
        <taxon>Bacteria</taxon>
        <taxon>Katanobacteria</taxon>
    </lineage>
</organism>
<proteinExistence type="predicted"/>
<evidence type="ECO:0000313" key="1">
    <source>
        <dbReference type="EMBL" id="PJA37793.1"/>
    </source>
</evidence>